<dbReference type="Proteomes" id="UP001597308">
    <property type="component" value="Unassembled WGS sequence"/>
</dbReference>
<dbReference type="EMBL" id="JBHUER010000007">
    <property type="protein sequence ID" value="MFD1703385.1"/>
    <property type="molecule type" value="Genomic_DNA"/>
</dbReference>
<organism evidence="1 2">
    <name type="scientific">Methylopila henanensis</name>
    <dbReference type="NCBI Taxonomy" id="873516"/>
    <lineage>
        <taxon>Bacteria</taxon>
        <taxon>Pseudomonadati</taxon>
        <taxon>Pseudomonadota</taxon>
        <taxon>Alphaproteobacteria</taxon>
        <taxon>Hyphomicrobiales</taxon>
        <taxon>Methylopilaceae</taxon>
        <taxon>Methylopila</taxon>
    </lineage>
</organism>
<proteinExistence type="predicted"/>
<evidence type="ECO:0000313" key="1">
    <source>
        <dbReference type="EMBL" id="MFD1703385.1"/>
    </source>
</evidence>
<name>A0ABW4K5D8_9HYPH</name>
<protein>
    <submittedName>
        <fullName evidence="1">Uncharacterized protein</fullName>
    </submittedName>
</protein>
<sequence length="55" mass="5737">MIGISVNEFAWAAISTSRADALGDGVVKGMKLADVIEDGVRARGFAQPEAGRLMS</sequence>
<keyword evidence="2" id="KW-1185">Reference proteome</keyword>
<comment type="caution">
    <text evidence="1">The sequence shown here is derived from an EMBL/GenBank/DDBJ whole genome shotgun (WGS) entry which is preliminary data.</text>
</comment>
<evidence type="ECO:0000313" key="2">
    <source>
        <dbReference type="Proteomes" id="UP001597308"/>
    </source>
</evidence>
<gene>
    <name evidence="1" type="ORF">ACFSCV_10255</name>
</gene>
<reference evidence="2" key="1">
    <citation type="journal article" date="2019" name="Int. J. Syst. Evol. Microbiol.">
        <title>The Global Catalogue of Microorganisms (GCM) 10K type strain sequencing project: providing services to taxonomists for standard genome sequencing and annotation.</title>
        <authorList>
            <consortium name="The Broad Institute Genomics Platform"/>
            <consortium name="The Broad Institute Genome Sequencing Center for Infectious Disease"/>
            <person name="Wu L."/>
            <person name="Ma J."/>
        </authorList>
    </citation>
    <scope>NUCLEOTIDE SEQUENCE [LARGE SCALE GENOMIC DNA]</scope>
    <source>
        <strain evidence="2">KCTC 23707</strain>
    </source>
</reference>
<dbReference type="RefSeq" id="WP_378799494.1">
    <property type="nucleotide sequence ID" value="NZ_JBHUER010000007.1"/>
</dbReference>
<accession>A0ABW4K5D8</accession>